<dbReference type="Pfam" id="PF03167">
    <property type="entry name" value="UDG"/>
    <property type="match status" value="1"/>
</dbReference>
<proteinExistence type="predicted"/>
<dbReference type="EMBL" id="BSPX01000050">
    <property type="protein sequence ID" value="GLT23505.1"/>
    <property type="molecule type" value="Genomic_DNA"/>
</dbReference>
<dbReference type="RefSeq" id="WP_284188709.1">
    <property type="nucleotide sequence ID" value="NZ_BSPX01000050.1"/>
</dbReference>
<accession>A0ABQ6FFI5</accession>
<protein>
    <submittedName>
        <fullName evidence="2">DNA-deoxyinosine glycosylase</fullName>
    </submittedName>
</protein>
<dbReference type="CDD" id="cd10032">
    <property type="entry name" value="UDG-F6_HDG"/>
    <property type="match status" value="1"/>
</dbReference>
<dbReference type="InterPro" id="IPR005122">
    <property type="entry name" value="Uracil-DNA_glycosylase-like"/>
</dbReference>
<organism evidence="2 3">
    <name type="scientific">Zoogloea oryzae</name>
    <dbReference type="NCBI Taxonomy" id="310767"/>
    <lineage>
        <taxon>Bacteria</taxon>
        <taxon>Pseudomonadati</taxon>
        <taxon>Pseudomonadota</taxon>
        <taxon>Betaproteobacteria</taxon>
        <taxon>Rhodocyclales</taxon>
        <taxon>Zoogloeaceae</taxon>
        <taxon>Zoogloea</taxon>
    </lineage>
</organism>
<name>A0ABQ6FFI5_9RHOO</name>
<feature type="domain" description="Uracil-DNA glycosylase-like" evidence="1">
    <location>
        <begin position="8"/>
        <end position="167"/>
    </location>
</feature>
<evidence type="ECO:0000313" key="3">
    <source>
        <dbReference type="Proteomes" id="UP001157167"/>
    </source>
</evidence>
<dbReference type="SMART" id="SM00986">
    <property type="entry name" value="UDG"/>
    <property type="match status" value="1"/>
</dbReference>
<gene>
    <name evidence="2" type="ORF">GCM10007933_29720</name>
</gene>
<dbReference type="SMART" id="SM00987">
    <property type="entry name" value="UreE_C"/>
    <property type="match status" value="1"/>
</dbReference>
<dbReference type="Proteomes" id="UP001157167">
    <property type="component" value="Unassembled WGS sequence"/>
</dbReference>
<comment type="caution">
    <text evidence="2">The sequence shown here is derived from an EMBL/GenBank/DDBJ whole genome shotgun (WGS) entry which is preliminary data.</text>
</comment>
<keyword evidence="3" id="KW-1185">Reference proteome</keyword>
<dbReference type="InterPro" id="IPR036895">
    <property type="entry name" value="Uracil-DNA_glycosylase-like_sf"/>
</dbReference>
<dbReference type="InterPro" id="IPR026353">
    <property type="entry name" value="Hypoxan-DNA_Glyclase"/>
</dbReference>
<reference evidence="3" key="1">
    <citation type="journal article" date="2019" name="Int. J. Syst. Evol. Microbiol.">
        <title>The Global Catalogue of Microorganisms (GCM) 10K type strain sequencing project: providing services to taxonomists for standard genome sequencing and annotation.</title>
        <authorList>
            <consortium name="The Broad Institute Genomics Platform"/>
            <consortium name="The Broad Institute Genome Sequencing Center for Infectious Disease"/>
            <person name="Wu L."/>
            <person name="Ma J."/>
        </authorList>
    </citation>
    <scope>NUCLEOTIDE SEQUENCE [LARGE SCALE GENOMIC DNA]</scope>
    <source>
        <strain evidence="3">NBRC 102407</strain>
    </source>
</reference>
<evidence type="ECO:0000259" key="1">
    <source>
        <dbReference type="SMART" id="SM00986"/>
    </source>
</evidence>
<dbReference type="Gene3D" id="3.40.470.10">
    <property type="entry name" value="Uracil-DNA glycosylase-like domain"/>
    <property type="match status" value="1"/>
</dbReference>
<evidence type="ECO:0000313" key="2">
    <source>
        <dbReference type="EMBL" id="GLT23505.1"/>
    </source>
</evidence>
<dbReference type="SUPFAM" id="SSF52141">
    <property type="entry name" value="Uracil-DNA glycosylase-like"/>
    <property type="match status" value="1"/>
</dbReference>
<sequence>MSLIFSFPPVSAPSVTTLILGSMPGEASLRAQEYYAHPRNLFWKILGELIGANPDLPYPARLQKLTGAGLALWDVLQSCEREGSLDGDIDPYSIIPNDFATFFASHPRIEQVFFNGAMAETSFRRHVLKQLPADTTRSMRFTRLPSTSPANAGFSYARRLEAWRQIITANKAAQDSLT</sequence>
<dbReference type="NCBIfam" id="TIGR04274">
    <property type="entry name" value="hypoxanDNAglyco"/>
    <property type="match status" value="1"/>
</dbReference>